<sequence>MNRTFILLTGCAVLLGAIRAEADCKLIINVDRTGSMQATRADGQTRCAVAQNSVITILEYYDMGKDFDITKPYEVPQPRAEFALNCPQGPGTAGTRLVQVREFRGSTMKAVWPEGGFKTVEDAMAYLMFNLGWYDNGGRSKVACPSEDTPMAQAMCRAAREFPAGPPPAGEFRMVKTTTDGGENASHSVTLNPGEARCVVDGEPEATWRSRVMNEYASRGIVADSVLWEVGGSTSLRRTVAEPIEAASGEARDAVEVTPRGLGNLAESSDFQFFSALAQATGGRFHQAKDAAPIAVSVSMADSDGDGIPDFRDGCTGASCATDRDNDGILDASDACPFLAEDGLLPSRADGCPDSDSDGIRNGLDVCPNAREDKLAPYPGDGCPAERWGASGAPNLQTAPNNGTVCTSLNMTSATGAASRARLDIAGYHTSGRALSGTLMHNGTTVAAFPFGLLNTDAAPFFQFTNRPIPMPAGAAAGTWTLCLTDISASGGTLQTWAVHD</sequence>
<accession>A0ABX7NJZ8</accession>
<evidence type="ECO:0000256" key="2">
    <source>
        <dbReference type="SAM" id="SignalP"/>
    </source>
</evidence>
<dbReference type="InterPro" id="IPR028974">
    <property type="entry name" value="TSP_type-3_rpt"/>
</dbReference>
<dbReference type="Proteomes" id="UP000662747">
    <property type="component" value="Chromosome"/>
</dbReference>
<feature type="chain" id="PRO_5045187104" evidence="2">
    <location>
        <begin position="23"/>
        <end position="501"/>
    </location>
</feature>
<evidence type="ECO:0000313" key="3">
    <source>
        <dbReference type="EMBL" id="QSQ19185.1"/>
    </source>
</evidence>
<dbReference type="Gene3D" id="4.10.1080.10">
    <property type="entry name" value="TSP type-3 repeat"/>
    <property type="match status" value="1"/>
</dbReference>
<evidence type="ECO:0000313" key="4">
    <source>
        <dbReference type="Proteomes" id="UP000662747"/>
    </source>
</evidence>
<dbReference type="InterPro" id="IPR003367">
    <property type="entry name" value="Thrombospondin_3-like_rpt"/>
</dbReference>
<proteinExistence type="predicted"/>
<name>A0ABX7NJZ8_9BACT</name>
<protein>
    <submittedName>
        <fullName evidence="3">Thrombospondin type 3 repeat-containing protein</fullName>
    </submittedName>
</protein>
<dbReference type="Pfam" id="PF02412">
    <property type="entry name" value="TSP_3"/>
    <property type="match status" value="1"/>
</dbReference>
<dbReference type="EMBL" id="CP071090">
    <property type="protein sequence ID" value="QSQ19185.1"/>
    <property type="molecule type" value="Genomic_DNA"/>
</dbReference>
<reference evidence="3 4" key="1">
    <citation type="submission" date="2021-02" db="EMBL/GenBank/DDBJ databases">
        <title>De Novo genome assembly of isolated myxobacteria.</title>
        <authorList>
            <person name="Stevens D.C."/>
        </authorList>
    </citation>
    <scope>NUCLEOTIDE SEQUENCE [LARGE SCALE GENOMIC DNA]</scope>
    <source>
        <strain evidence="4">SCPEA02</strain>
    </source>
</reference>
<dbReference type="SUPFAM" id="SSF103647">
    <property type="entry name" value="TSP type-3 repeat"/>
    <property type="match status" value="1"/>
</dbReference>
<evidence type="ECO:0000256" key="1">
    <source>
        <dbReference type="ARBA" id="ARBA00022729"/>
    </source>
</evidence>
<organism evidence="3 4">
    <name type="scientific">Pyxidicoccus parkwayensis</name>
    <dbReference type="NCBI Taxonomy" id="2813578"/>
    <lineage>
        <taxon>Bacteria</taxon>
        <taxon>Pseudomonadati</taxon>
        <taxon>Myxococcota</taxon>
        <taxon>Myxococcia</taxon>
        <taxon>Myxococcales</taxon>
        <taxon>Cystobacterineae</taxon>
        <taxon>Myxococcaceae</taxon>
        <taxon>Pyxidicoccus</taxon>
    </lineage>
</organism>
<feature type="signal peptide" evidence="2">
    <location>
        <begin position="1"/>
        <end position="22"/>
    </location>
</feature>
<keyword evidence="4" id="KW-1185">Reference proteome</keyword>
<dbReference type="RefSeq" id="WP_206720773.1">
    <property type="nucleotide sequence ID" value="NZ_CP071090.1"/>
</dbReference>
<keyword evidence="1 2" id="KW-0732">Signal</keyword>
<gene>
    <name evidence="3" type="ORF">JY651_27990</name>
</gene>